<accession>A0A0A1GX75</accession>
<dbReference type="EMBL" id="AP014680">
    <property type="protein sequence ID" value="BAP85543.1"/>
    <property type="molecule type" value="Genomic_DNA"/>
</dbReference>
<evidence type="ECO:0000313" key="1">
    <source>
        <dbReference type="EMBL" id="BAP85543.1"/>
    </source>
</evidence>
<dbReference type="AlphaFoldDB" id="A0A0A1GX75"/>
<evidence type="ECO:0000313" key="2">
    <source>
        <dbReference type="Proteomes" id="UP000031620"/>
    </source>
</evidence>
<dbReference type="Proteomes" id="UP000031620">
    <property type="component" value="Chromosome"/>
</dbReference>
<organism evidence="1 2">
    <name type="scientific">Paucilactobacillus hokkaidonensis JCM 18461</name>
    <dbReference type="NCBI Taxonomy" id="1291742"/>
    <lineage>
        <taxon>Bacteria</taxon>
        <taxon>Bacillati</taxon>
        <taxon>Bacillota</taxon>
        <taxon>Bacilli</taxon>
        <taxon>Lactobacillales</taxon>
        <taxon>Lactobacillaceae</taxon>
        <taxon>Paucilactobacillus</taxon>
    </lineage>
</organism>
<name>A0A0A1GX75_9LACO</name>
<sequence length="156" mass="18247">MTFLEFKTQAEELGFTVKINKDQQDIEDEQFNRVYVYLQNGKTSIDIAKILEFKTDVMWFLDGNNRSYKIADLIEEFNNTKVEDRNYDVVEMTEMDKAVKVINDDAIKATDIENKTSIGAVSISNYRTGKTDLNKVKWEIIHKLAGYYDERNKHND</sequence>
<protein>
    <submittedName>
        <fullName evidence="1">Uncharacterized protein</fullName>
    </submittedName>
</protein>
<dbReference type="KEGG" id="lho:LOOC260_110040"/>
<reference evidence="1 2" key="1">
    <citation type="submission" date="2014-11" db="EMBL/GenBank/DDBJ databases">
        <title>Complete genome sequence and analysis of Lactobacillus hokkaidonensis LOOC260T.</title>
        <authorList>
            <person name="Tanizawa Y."/>
            <person name="Tohno M."/>
            <person name="Kaminuma E."/>
            <person name="Nakamura Y."/>
            <person name="Arita M."/>
        </authorList>
    </citation>
    <scope>NUCLEOTIDE SEQUENCE [LARGE SCALE GENOMIC DNA]</scope>
    <source>
        <strain evidence="1 2">LOOC260</strain>
    </source>
</reference>
<dbReference type="RefSeq" id="WP_041093445.1">
    <property type="nucleotide sequence ID" value="NZ_AP014680.1"/>
</dbReference>
<gene>
    <name evidence="1" type="ORF">LOOC260_110040</name>
</gene>
<proteinExistence type="predicted"/>
<dbReference type="HOGENOM" id="CLU_1684351_0_0_9"/>